<evidence type="ECO:0000256" key="2">
    <source>
        <dbReference type="SAM" id="SignalP"/>
    </source>
</evidence>
<evidence type="ECO:0000313" key="4">
    <source>
        <dbReference type="Proteomes" id="UP000748308"/>
    </source>
</evidence>
<evidence type="ECO:0000313" key="3">
    <source>
        <dbReference type="EMBL" id="MBM3317897.1"/>
    </source>
</evidence>
<dbReference type="Proteomes" id="UP000748308">
    <property type="component" value="Unassembled WGS sequence"/>
</dbReference>
<dbReference type="Gene3D" id="1.25.40.10">
    <property type="entry name" value="Tetratricopeptide repeat domain"/>
    <property type="match status" value="1"/>
</dbReference>
<keyword evidence="2" id="KW-0732">Signal</keyword>
<name>A0A938BR44_UNCEI</name>
<proteinExistence type="predicted"/>
<reference evidence="3" key="1">
    <citation type="submission" date="2019-03" db="EMBL/GenBank/DDBJ databases">
        <title>Lake Tanganyika Metagenome-Assembled Genomes (MAGs).</title>
        <authorList>
            <person name="Tran P."/>
        </authorList>
    </citation>
    <scope>NUCLEOTIDE SEQUENCE</scope>
    <source>
        <strain evidence="3">M_DeepCast_400m_m2_100</strain>
    </source>
</reference>
<feature type="chain" id="PRO_5037334914" description="Tetratricopeptide repeat protein" evidence="2">
    <location>
        <begin position="18"/>
        <end position="527"/>
    </location>
</feature>
<dbReference type="AlphaFoldDB" id="A0A938BR44"/>
<protein>
    <recommendedName>
        <fullName evidence="5">Tetratricopeptide repeat protein</fullName>
    </recommendedName>
</protein>
<comment type="caution">
    <text evidence="3">The sequence shown here is derived from an EMBL/GenBank/DDBJ whole genome shotgun (WGS) entry which is preliminary data.</text>
</comment>
<dbReference type="InterPro" id="IPR011990">
    <property type="entry name" value="TPR-like_helical_dom_sf"/>
</dbReference>
<sequence>MPVRACLAGLLAFLASAARGEAPLDSLVVVQGEDAWVLEIPFAGEWRHAGDANPARIVVDLLHARSRLPRAPGVFAQAFERGPVAELRASQLDQDPAHPMVRLTLLLRGPLPYHAGRHAAGSRIAIARPRDARWGAPWRETVGRGAGETPQPSPMPPRLATAEEGRSSAAAPAGAPASGATERGSRSGEASLSVPPIADPADRLLLRGEPSEGDRAALELPAREDPALLEALLADTAFFSATPATGVSAETAAARALGEGQGALLEGDTTAALQALVRCEQFYPQTDGAAQARVLRRLMLRHAGRLVEADLGPAPPAAGPWPLLRAELFEALAATALARDDLTIAGEVLTAWRAADPAGGAWPAAALRLAEACADRSLAGEASRWAAAALQARPDLRARPKALLIMGAALAESGDAEAAAAWLAAAASAGEPSVRWRALALQADLLYGRNRFAEAQALYEQLGGEGVARVERDWARYRLGHCLMARGDPRGAAAAFAEVAGEAASVWAPSARVRLLDLTEVRDGAAR</sequence>
<feature type="signal peptide" evidence="2">
    <location>
        <begin position="1"/>
        <end position="17"/>
    </location>
</feature>
<gene>
    <name evidence="3" type="ORF">FJY75_08585</name>
</gene>
<evidence type="ECO:0000256" key="1">
    <source>
        <dbReference type="SAM" id="MobiDB-lite"/>
    </source>
</evidence>
<dbReference type="EMBL" id="VGIY01000213">
    <property type="protein sequence ID" value="MBM3317897.1"/>
    <property type="molecule type" value="Genomic_DNA"/>
</dbReference>
<evidence type="ECO:0008006" key="5">
    <source>
        <dbReference type="Google" id="ProtNLM"/>
    </source>
</evidence>
<feature type="compositionally biased region" description="Low complexity" evidence="1">
    <location>
        <begin position="167"/>
        <end position="180"/>
    </location>
</feature>
<accession>A0A938BR44</accession>
<organism evidence="3 4">
    <name type="scientific">Eiseniibacteriota bacterium</name>
    <dbReference type="NCBI Taxonomy" id="2212470"/>
    <lineage>
        <taxon>Bacteria</taxon>
        <taxon>Candidatus Eiseniibacteriota</taxon>
    </lineage>
</organism>
<feature type="region of interest" description="Disordered" evidence="1">
    <location>
        <begin position="136"/>
        <end position="197"/>
    </location>
</feature>